<proteinExistence type="predicted"/>
<dbReference type="AlphaFoldDB" id="A0AA88HP18"/>
<protein>
    <submittedName>
        <fullName evidence="2">Uncharacterized protein</fullName>
    </submittedName>
</protein>
<keyword evidence="3" id="KW-1185">Reference proteome</keyword>
<accession>A0AA88HP18</accession>
<gene>
    <name evidence="2" type="ORF">QYM36_012950</name>
</gene>
<dbReference type="Proteomes" id="UP001187531">
    <property type="component" value="Unassembled WGS sequence"/>
</dbReference>
<evidence type="ECO:0000313" key="2">
    <source>
        <dbReference type="EMBL" id="KAK2709127.1"/>
    </source>
</evidence>
<feature type="non-terminal residue" evidence="2">
    <location>
        <position position="141"/>
    </location>
</feature>
<reference evidence="2" key="1">
    <citation type="submission" date="2023-07" db="EMBL/GenBank/DDBJ databases">
        <title>Chromosome-level genome assembly of Artemia franciscana.</title>
        <authorList>
            <person name="Jo E."/>
        </authorList>
    </citation>
    <scope>NUCLEOTIDE SEQUENCE</scope>
    <source>
        <tissue evidence="2">Whole body</tissue>
    </source>
</reference>
<evidence type="ECO:0000256" key="1">
    <source>
        <dbReference type="SAM" id="MobiDB-lite"/>
    </source>
</evidence>
<evidence type="ECO:0000313" key="3">
    <source>
        <dbReference type="Proteomes" id="UP001187531"/>
    </source>
</evidence>
<feature type="region of interest" description="Disordered" evidence="1">
    <location>
        <begin position="24"/>
        <end position="47"/>
    </location>
</feature>
<organism evidence="2 3">
    <name type="scientific">Artemia franciscana</name>
    <name type="common">Brine shrimp</name>
    <name type="synonym">Artemia sanfranciscana</name>
    <dbReference type="NCBI Taxonomy" id="6661"/>
    <lineage>
        <taxon>Eukaryota</taxon>
        <taxon>Metazoa</taxon>
        <taxon>Ecdysozoa</taxon>
        <taxon>Arthropoda</taxon>
        <taxon>Crustacea</taxon>
        <taxon>Branchiopoda</taxon>
        <taxon>Anostraca</taxon>
        <taxon>Artemiidae</taxon>
        <taxon>Artemia</taxon>
    </lineage>
</organism>
<comment type="caution">
    <text evidence="2">The sequence shown here is derived from an EMBL/GenBank/DDBJ whole genome shotgun (WGS) entry which is preliminary data.</text>
</comment>
<name>A0AA88HP18_ARTSF</name>
<sequence>MSPGTPPRTVHQFVFQNALDLGVKQDPERYAPQKPSPSIPIVDAWGSSAGSPPPAHIGYWLNKAEKVAPATLTAEPPTLKSLDSPPALVNPEKVISRNDAEKFELHYQPNVALAPKPSRELSTVLNLKQEKVDTVGTSSTN</sequence>
<dbReference type="EMBL" id="JAVRJZ010000017">
    <property type="protein sequence ID" value="KAK2709127.1"/>
    <property type="molecule type" value="Genomic_DNA"/>
</dbReference>